<protein>
    <submittedName>
        <fullName evidence="1">Uncharacterized protein</fullName>
    </submittedName>
</protein>
<keyword evidence="2" id="KW-1185">Reference proteome</keyword>
<sequence>MEVLAGGVVSGEAQEFRIQFFLGSVRNSAYKCIRDKQFRGNKKQNKFSNGERKKQWGWRVIKRLCRSSLQCPSVALYRGMSI</sequence>
<dbReference type="EMBL" id="JBBPBN010000021">
    <property type="protein sequence ID" value="KAK9014002.1"/>
    <property type="molecule type" value="Genomic_DNA"/>
</dbReference>
<organism evidence="1 2">
    <name type="scientific">Hibiscus sabdariffa</name>
    <name type="common">roselle</name>
    <dbReference type="NCBI Taxonomy" id="183260"/>
    <lineage>
        <taxon>Eukaryota</taxon>
        <taxon>Viridiplantae</taxon>
        <taxon>Streptophyta</taxon>
        <taxon>Embryophyta</taxon>
        <taxon>Tracheophyta</taxon>
        <taxon>Spermatophyta</taxon>
        <taxon>Magnoliopsida</taxon>
        <taxon>eudicotyledons</taxon>
        <taxon>Gunneridae</taxon>
        <taxon>Pentapetalae</taxon>
        <taxon>rosids</taxon>
        <taxon>malvids</taxon>
        <taxon>Malvales</taxon>
        <taxon>Malvaceae</taxon>
        <taxon>Malvoideae</taxon>
        <taxon>Hibiscus</taxon>
    </lineage>
</organism>
<accession>A0ABR2RMU5</accession>
<reference evidence="1 2" key="1">
    <citation type="journal article" date="2024" name="G3 (Bethesda)">
        <title>Genome assembly of Hibiscus sabdariffa L. provides insights into metabolisms of medicinal natural products.</title>
        <authorList>
            <person name="Kim T."/>
        </authorList>
    </citation>
    <scope>NUCLEOTIDE SEQUENCE [LARGE SCALE GENOMIC DNA]</scope>
    <source>
        <strain evidence="1">TK-2024</strain>
        <tissue evidence="1">Old leaves</tissue>
    </source>
</reference>
<evidence type="ECO:0000313" key="1">
    <source>
        <dbReference type="EMBL" id="KAK9014002.1"/>
    </source>
</evidence>
<proteinExistence type="predicted"/>
<dbReference type="Proteomes" id="UP001396334">
    <property type="component" value="Unassembled WGS sequence"/>
</dbReference>
<gene>
    <name evidence="1" type="ORF">V6N11_005176</name>
</gene>
<evidence type="ECO:0000313" key="2">
    <source>
        <dbReference type="Proteomes" id="UP001396334"/>
    </source>
</evidence>
<comment type="caution">
    <text evidence="1">The sequence shown here is derived from an EMBL/GenBank/DDBJ whole genome shotgun (WGS) entry which is preliminary data.</text>
</comment>
<name>A0ABR2RMU5_9ROSI</name>